<sequence>MSTVVCHQALHDSSSSSHVVESTTMRLKLVPPNCSFLESLSSQKTPSYVHPNSLLKLTPKSLELCTESLGSETGSDTGQSSVLLFPKSSRSYTTRIQEKLVQTKKVVSRGFPPPLTTITSLNLLHVRRHHEGGRLIIQAMAAPPMNCCFRAERSHGRLRLTYWKKSQGDHHNLVPELKNDKTHVTKTDNNIGEEEDETINDDELETEKQKFQWPKCKEEDGKGIRRNWEPFWLATS</sequence>
<organism evidence="1 2">
    <name type="scientific">Arctium lappa</name>
    <name type="common">Greater burdock</name>
    <name type="synonym">Lappa major</name>
    <dbReference type="NCBI Taxonomy" id="4217"/>
    <lineage>
        <taxon>Eukaryota</taxon>
        <taxon>Viridiplantae</taxon>
        <taxon>Streptophyta</taxon>
        <taxon>Embryophyta</taxon>
        <taxon>Tracheophyta</taxon>
        <taxon>Spermatophyta</taxon>
        <taxon>Magnoliopsida</taxon>
        <taxon>eudicotyledons</taxon>
        <taxon>Gunneridae</taxon>
        <taxon>Pentapetalae</taxon>
        <taxon>asterids</taxon>
        <taxon>campanulids</taxon>
        <taxon>Asterales</taxon>
        <taxon>Asteraceae</taxon>
        <taxon>Carduoideae</taxon>
        <taxon>Cardueae</taxon>
        <taxon>Arctiinae</taxon>
        <taxon>Arctium</taxon>
    </lineage>
</organism>
<protein>
    <submittedName>
        <fullName evidence="1">Uncharacterized protein</fullName>
    </submittedName>
</protein>
<proteinExistence type="predicted"/>
<accession>A0ACB9B0N6</accession>
<dbReference type="EMBL" id="CM042053">
    <property type="protein sequence ID" value="KAI3715434.1"/>
    <property type="molecule type" value="Genomic_DNA"/>
</dbReference>
<reference evidence="2" key="1">
    <citation type="journal article" date="2022" name="Mol. Ecol. Resour.">
        <title>The genomes of chicory, endive, great burdock and yacon provide insights into Asteraceae palaeo-polyploidization history and plant inulin production.</title>
        <authorList>
            <person name="Fan W."/>
            <person name="Wang S."/>
            <person name="Wang H."/>
            <person name="Wang A."/>
            <person name="Jiang F."/>
            <person name="Liu H."/>
            <person name="Zhao H."/>
            <person name="Xu D."/>
            <person name="Zhang Y."/>
        </authorList>
    </citation>
    <scope>NUCLEOTIDE SEQUENCE [LARGE SCALE GENOMIC DNA]</scope>
    <source>
        <strain evidence="2">cv. Niubang</strain>
    </source>
</reference>
<reference evidence="1 2" key="2">
    <citation type="journal article" date="2022" name="Mol. Ecol. Resour.">
        <title>The genomes of chicory, endive, great burdock and yacon provide insights into Asteraceae paleo-polyploidization history and plant inulin production.</title>
        <authorList>
            <person name="Fan W."/>
            <person name="Wang S."/>
            <person name="Wang H."/>
            <person name="Wang A."/>
            <person name="Jiang F."/>
            <person name="Liu H."/>
            <person name="Zhao H."/>
            <person name="Xu D."/>
            <person name="Zhang Y."/>
        </authorList>
    </citation>
    <scope>NUCLEOTIDE SEQUENCE [LARGE SCALE GENOMIC DNA]</scope>
    <source>
        <strain evidence="2">cv. Niubang</strain>
    </source>
</reference>
<name>A0ACB9B0N6_ARCLA</name>
<gene>
    <name evidence="1" type="ORF">L6452_22416</name>
</gene>
<evidence type="ECO:0000313" key="1">
    <source>
        <dbReference type="EMBL" id="KAI3715434.1"/>
    </source>
</evidence>
<keyword evidence="2" id="KW-1185">Reference proteome</keyword>
<dbReference type="Proteomes" id="UP001055879">
    <property type="component" value="Linkage Group LG07"/>
</dbReference>
<evidence type="ECO:0000313" key="2">
    <source>
        <dbReference type="Proteomes" id="UP001055879"/>
    </source>
</evidence>
<comment type="caution">
    <text evidence="1">The sequence shown here is derived from an EMBL/GenBank/DDBJ whole genome shotgun (WGS) entry which is preliminary data.</text>
</comment>